<comment type="caution">
    <text evidence="1">The sequence shown here is derived from an EMBL/GenBank/DDBJ whole genome shotgun (WGS) entry which is preliminary data.</text>
</comment>
<keyword evidence="2" id="KW-1185">Reference proteome</keyword>
<proteinExistence type="predicted"/>
<dbReference type="EMBL" id="JAULJQ010000004">
    <property type="protein sequence ID" value="MDO2409364.1"/>
    <property type="molecule type" value="Genomic_DNA"/>
</dbReference>
<dbReference type="RefSeq" id="WP_273934818.1">
    <property type="nucleotide sequence ID" value="NZ_JAQSLJ010000009.1"/>
</dbReference>
<gene>
    <name evidence="1" type="ORF">Q2362_04525</name>
</gene>
<name>A0ABT8T6N3_9BACT</name>
<organism evidence="1 2">
    <name type="scientific">Campylobacter magnus</name>
    <dbReference type="NCBI Taxonomy" id="3026462"/>
    <lineage>
        <taxon>Bacteria</taxon>
        <taxon>Pseudomonadati</taxon>
        <taxon>Campylobacterota</taxon>
        <taxon>Epsilonproteobacteria</taxon>
        <taxon>Campylobacterales</taxon>
        <taxon>Campylobacteraceae</taxon>
        <taxon>Campylobacter</taxon>
    </lineage>
</organism>
<dbReference type="Proteomes" id="UP001171111">
    <property type="component" value="Unassembled WGS sequence"/>
</dbReference>
<reference evidence="1 2" key="1">
    <citation type="submission" date="2023-06" db="EMBL/GenBank/DDBJ databases">
        <title>Campylobacter magnum sp. nov., isolated from cecal contents of domestic pigs (Sus scrofa domesticus).</title>
        <authorList>
            <person name="Papic B."/>
            <person name="Gruntar I."/>
        </authorList>
    </citation>
    <scope>NUCLEOTIDE SEQUENCE [LARGE SCALE GENOMIC DNA]</scope>
    <source>
        <strain evidence="2">34484-21</strain>
    </source>
</reference>
<sequence>MTTITLKNEIGLDFIEAIKALVKTKPKDFYTIKEDGIPDLDKAIKEIENGDVVSFESVDEAIKYLDDEN</sequence>
<protein>
    <submittedName>
        <fullName evidence="1">Uncharacterized protein</fullName>
    </submittedName>
</protein>
<evidence type="ECO:0000313" key="2">
    <source>
        <dbReference type="Proteomes" id="UP001171111"/>
    </source>
</evidence>
<accession>A0ABT8T6N3</accession>
<evidence type="ECO:0000313" key="1">
    <source>
        <dbReference type="EMBL" id="MDO2409364.1"/>
    </source>
</evidence>